<dbReference type="Proteomes" id="UP000694888">
    <property type="component" value="Unplaced"/>
</dbReference>
<keyword evidence="3" id="KW-1185">Reference proteome</keyword>
<feature type="compositionally biased region" description="Basic and acidic residues" evidence="1">
    <location>
        <begin position="195"/>
        <end position="211"/>
    </location>
</feature>
<gene>
    <name evidence="4" type="primary">LOC101849088</name>
</gene>
<dbReference type="InterPro" id="IPR052220">
    <property type="entry name" value="METTL25"/>
</dbReference>
<proteinExistence type="predicted"/>
<sequence length="641" mass="70277">MEEPYVACAGSDASSTLKQKRLEQLIGDIWAFLEEYLTLLNTHGAEFISAGHWEKLVPVSVRPVLLSLSDEELCDLPLGKAEFKNCTTSNEEFKTGVQWLKSFIQAALQFHMENTNTLQSIDTVLGEGKVLSEGREVVSEAMCQKKVHEVGLMSEVVVAMCSACSADLVIDIGSGKGYLSCELARQHHMPVLGLDSREGNTHSAASRDSRLSKRWAGLTRRQQRQQEMKKKSSQNSSSGTQKTLCEKERPSNCDSSVSKLVHNSRGNTDDVKPKSTTLERGQSPSSGGSSGVCDHPLTQDIEEQIKMCTLNQKEKNVSESTVDSSDNDIKRHGNRNNKVDAETTCFSPVLDSDGLGDGEAPSSVPEVVQQNGSGPSSSNKGLYVPVTMYVQPDMNVRNILASTAAHLCRDRPVSDARLLVAGLHTCGSLAVTSLQLFIQDPGAVGLCSVGCCYHLMEEGFSQDTCGDVDSHFPLSQYAKRKQIHLGRNARNVASQAVHRIHASRQLQGGDFFWRALLEVLIHDLELSVPERIVGMRGLVKRSKCFYEYAVAAFKKLGLPSEKLLQGDVEALEHCCAGDQLKMTTFFQLKLALAPVVETLILADRYLYLLEQDCVADAHLVQLFDPVTSPRCCALIARKKSL</sequence>
<evidence type="ECO:0000259" key="2">
    <source>
        <dbReference type="Pfam" id="PF13679"/>
    </source>
</evidence>
<dbReference type="SUPFAM" id="SSF53335">
    <property type="entry name" value="S-adenosyl-L-methionine-dependent methyltransferases"/>
    <property type="match status" value="1"/>
</dbReference>
<dbReference type="Pfam" id="PF13679">
    <property type="entry name" value="Methyltransf_32"/>
    <property type="match status" value="2"/>
</dbReference>
<feature type="compositionally biased region" description="Polar residues" evidence="1">
    <location>
        <begin position="233"/>
        <end position="243"/>
    </location>
</feature>
<dbReference type="GeneID" id="101849088"/>
<evidence type="ECO:0000313" key="3">
    <source>
        <dbReference type="Proteomes" id="UP000694888"/>
    </source>
</evidence>
<feature type="compositionally biased region" description="Basic and acidic residues" evidence="1">
    <location>
        <begin position="327"/>
        <end position="336"/>
    </location>
</feature>
<feature type="region of interest" description="Disordered" evidence="1">
    <location>
        <begin position="193"/>
        <end position="295"/>
    </location>
</feature>
<dbReference type="PANTHER" id="PTHR12496:SF9">
    <property type="entry name" value="METHYLTRANSFERASE-LIKE PROTEIN 25-RELATED"/>
    <property type="match status" value="1"/>
</dbReference>
<evidence type="ECO:0000313" key="4">
    <source>
        <dbReference type="RefSeq" id="XP_005109989.1"/>
    </source>
</evidence>
<feature type="compositionally biased region" description="Polar residues" evidence="1">
    <location>
        <begin position="368"/>
        <end position="378"/>
    </location>
</feature>
<protein>
    <submittedName>
        <fullName evidence="4">Methyltransferase-like protein 25</fullName>
    </submittedName>
</protein>
<name>A0ABM0K6M7_APLCA</name>
<dbReference type="PANTHER" id="PTHR12496">
    <property type="entry name" value="CGI-41 METHYLTRANSFERASE"/>
    <property type="match status" value="1"/>
</dbReference>
<dbReference type="InterPro" id="IPR029063">
    <property type="entry name" value="SAM-dependent_MTases_sf"/>
</dbReference>
<feature type="region of interest" description="Disordered" evidence="1">
    <location>
        <begin position="354"/>
        <end position="378"/>
    </location>
</feature>
<reference evidence="4" key="1">
    <citation type="submission" date="2025-08" db="UniProtKB">
        <authorList>
            <consortium name="RefSeq"/>
        </authorList>
    </citation>
    <scope>IDENTIFICATION</scope>
</reference>
<organism evidence="3 4">
    <name type="scientific">Aplysia californica</name>
    <name type="common">California sea hare</name>
    <dbReference type="NCBI Taxonomy" id="6500"/>
    <lineage>
        <taxon>Eukaryota</taxon>
        <taxon>Metazoa</taxon>
        <taxon>Spiralia</taxon>
        <taxon>Lophotrochozoa</taxon>
        <taxon>Mollusca</taxon>
        <taxon>Gastropoda</taxon>
        <taxon>Heterobranchia</taxon>
        <taxon>Euthyneura</taxon>
        <taxon>Tectipleura</taxon>
        <taxon>Aplysiida</taxon>
        <taxon>Aplysioidea</taxon>
        <taxon>Aplysiidae</taxon>
        <taxon>Aplysia</taxon>
    </lineage>
</organism>
<feature type="region of interest" description="Disordered" evidence="1">
    <location>
        <begin position="311"/>
        <end position="336"/>
    </location>
</feature>
<evidence type="ECO:0000256" key="1">
    <source>
        <dbReference type="SAM" id="MobiDB-lite"/>
    </source>
</evidence>
<dbReference type="RefSeq" id="XP_005109989.1">
    <property type="nucleotide sequence ID" value="XM_005109932.2"/>
</dbReference>
<feature type="domain" description="Methyltransferase" evidence="2">
    <location>
        <begin position="145"/>
        <end position="235"/>
    </location>
</feature>
<feature type="domain" description="Methyltransferase" evidence="2">
    <location>
        <begin position="308"/>
        <end position="458"/>
    </location>
</feature>
<dbReference type="InterPro" id="IPR025714">
    <property type="entry name" value="Methyltranfer_dom"/>
</dbReference>
<accession>A0ABM0K6M7</accession>